<dbReference type="Pfam" id="PF01633">
    <property type="entry name" value="Choline_kinase"/>
    <property type="match status" value="1"/>
</dbReference>
<keyword evidence="5" id="KW-1185">Reference proteome</keyword>
<dbReference type="Gene3D" id="3.90.1200.10">
    <property type="match status" value="1"/>
</dbReference>
<evidence type="ECO:0000313" key="4">
    <source>
        <dbReference type="EMBL" id="KOO27895.1"/>
    </source>
</evidence>
<sequence length="313" mass="33563">MRGLGDELAGEAGLGPRLLFRSADGLVTTFVEGDTLSEVDMHAIASETPQLIAPRLAALHALPPPAAQAGGPPVLWRFIESMLEHTDSKALPPSVSFDRLCAEVARMRERCDVLQLPVVHGHGDLKPSNIMRRPPEATAHLLMHEALLTAGRKAVDQICFIDFELSGLHYRGYDLYKLFRTTRGFSNANFRAFLRSYLAALPPLPAAGAVEAVGGTGTAGTASQPESAAALAELEAEAYAAEPLTWLEAAVFFFLALSVYPEKADVWRPLAMQRWESYLASASIIDAEGEAARALLAARERRAGAGEGGTCNS</sequence>
<evidence type="ECO:0000313" key="5">
    <source>
        <dbReference type="Proteomes" id="UP000037460"/>
    </source>
</evidence>
<accession>A0A0M0JN11</accession>
<dbReference type="GO" id="GO:0004305">
    <property type="term" value="F:ethanolamine kinase activity"/>
    <property type="evidence" value="ECO:0007669"/>
    <property type="project" value="UniProtKB-EC"/>
</dbReference>
<comment type="caution">
    <text evidence="4">The sequence shown here is derived from an EMBL/GenBank/DDBJ whole genome shotgun (WGS) entry which is preliminary data.</text>
</comment>
<dbReference type="Proteomes" id="UP000037460">
    <property type="component" value="Unassembled WGS sequence"/>
</dbReference>
<evidence type="ECO:0000256" key="3">
    <source>
        <dbReference type="ARBA" id="ARBA00038874"/>
    </source>
</evidence>
<dbReference type="PANTHER" id="PTHR22603:SF66">
    <property type="entry name" value="ETHANOLAMINE KINASE"/>
    <property type="match status" value="1"/>
</dbReference>
<dbReference type="GO" id="GO:0006646">
    <property type="term" value="P:phosphatidylethanolamine biosynthetic process"/>
    <property type="evidence" value="ECO:0007669"/>
    <property type="project" value="TreeGrafter"/>
</dbReference>
<dbReference type="OrthoDB" id="197421at2759"/>
<dbReference type="EMBL" id="JWZX01002648">
    <property type="protein sequence ID" value="KOO27895.1"/>
    <property type="molecule type" value="Genomic_DNA"/>
</dbReference>
<keyword evidence="4" id="KW-0808">Transferase</keyword>
<evidence type="ECO:0000256" key="2">
    <source>
        <dbReference type="ARBA" id="ARBA00038211"/>
    </source>
</evidence>
<name>A0A0M0JN11_9EUKA</name>
<comment type="pathway">
    <text evidence="1">Phospholipid metabolism; phosphatidylethanolamine biosynthesis; phosphatidylethanolamine from ethanolamine: step 1/3.</text>
</comment>
<dbReference type="EC" id="2.7.1.82" evidence="3"/>
<dbReference type="InterPro" id="IPR011009">
    <property type="entry name" value="Kinase-like_dom_sf"/>
</dbReference>
<proteinExistence type="inferred from homology"/>
<gene>
    <name evidence="4" type="ORF">Ctob_011586</name>
</gene>
<keyword evidence="4" id="KW-0418">Kinase</keyword>
<dbReference type="PANTHER" id="PTHR22603">
    <property type="entry name" value="CHOLINE/ETHANOALAMINE KINASE"/>
    <property type="match status" value="1"/>
</dbReference>
<reference evidence="5" key="1">
    <citation type="journal article" date="2015" name="PLoS Genet.">
        <title>Genome Sequence and Transcriptome Analyses of Chrysochromulina tobin: Metabolic Tools for Enhanced Algal Fitness in the Prominent Order Prymnesiales (Haptophyceae).</title>
        <authorList>
            <person name="Hovde B.T."/>
            <person name="Deodato C.R."/>
            <person name="Hunsperger H.M."/>
            <person name="Ryken S.A."/>
            <person name="Yost W."/>
            <person name="Jha R.K."/>
            <person name="Patterson J."/>
            <person name="Monnat R.J. Jr."/>
            <person name="Barlow S.B."/>
            <person name="Starkenburg S.R."/>
            <person name="Cattolico R.A."/>
        </authorList>
    </citation>
    <scope>NUCLEOTIDE SEQUENCE</scope>
    <source>
        <strain evidence="5">CCMP291</strain>
    </source>
</reference>
<protein>
    <recommendedName>
        <fullName evidence="3">ethanolamine kinase</fullName>
        <ecNumber evidence="3">2.7.1.82</ecNumber>
    </recommendedName>
</protein>
<dbReference type="SUPFAM" id="SSF56112">
    <property type="entry name" value="Protein kinase-like (PK-like)"/>
    <property type="match status" value="1"/>
</dbReference>
<dbReference type="AlphaFoldDB" id="A0A0M0JN11"/>
<organism evidence="4 5">
    <name type="scientific">Chrysochromulina tobinii</name>
    <dbReference type="NCBI Taxonomy" id="1460289"/>
    <lineage>
        <taxon>Eukaryota</taxon>
        <taxon>Haptista</taxon>
        <taxon>Haptophyta</taxon>
        <taxon>Prymnesiophyceae</taxon>
        <taxon>Prymnesiales</taxon>
        <taxon>Chrysochromulinaceae</taxon>
        <taxon>Chrysochromulina</taxon>
    </lineage>
</organism>
<comment type="similarity">
    <text evidence="2">Belongs to the choline/ethanolamine kinase family.</text>
</comment>
<dbReference type="GO" id="GO:0005737">
    <property type="term" value="C:cytoplasm"/>
    <property type="evidence" value="ECO:0007669"/>
    <property type="project" value="TreeGrafter"/>
</dbReference>
<evidence type="ECO:0000256" key="1">
    <source>
        <dbReference type="ARBA" id="ARBA00037883"/>
    </source>
</evidence>